<dbReference type="InterPro" id="IPR027417">
    <property type="entry name" value="P-loop_NTPase"/>
</dbReference>
<dbReference type="AlphaFoldDB" id="F2KPB6"/>
<protein>
    <submittedName>
        <fullName evidence="1">Uncharacterized protein</fullName>
    </submittedName>
</protein>
<reference evidence="1 2" key="1">
    <citation type="submission" date="2011-03" db="EMBL/GenBank/DDBJ databases">
        <title>The complete genome of Archaeoglobus veneficus SNP6.</title>
        <authorList>
            <consortium name="US DOE Joint Genome Institute (JGI-PGF)"/>
            <person name="Lucas S."/>
            <person name="Copeland A."/>
            <person name="Lapidus A."/>
            <person name="Bruce D."/>
            <person name="Goodwin L."/>
            <person name="Pitluck S."/>
            <person name="Kyrpides N."/>
            <person name="Mavromatis K."/>
            <person name="Pagani I."/>
            <person name="Ivanova N."/>
            <person name="Mikhailova N."/>
            <person name="Lu M."/>
            <person name="Detter J.C."/>
            <person name="Tapia R."/>
            <person name="Han C."/>
            <person name="Land M."/>
            <person name="Hauser L."/>
            <person name="Markowitz V."/>
            <person name="Cheng J.-F."/>
            <person name="Hugenholtz P."/>
            <person name="Woyke T."/>
            <person name="Wu D."/>
            <person name="Spring S."/>
            <person name="Brambilla E."/>
            <person name="Klenk H.-P."/>
            <person name="Eisen J.A."/>
        </authorList>
    </citation>
    <scope>NUCLEOTIDE SEQUENCE [LARGE SCALE GENOMIC DNA]</scope>
    <source>
        <strain>SNP6</strain>
    </source>
</reference>
<dbReference type="Gene3D" id="3.40.50.300">
    <property type="entry name" value="P-loop containing nucleotide triphosphate hydrolases"/>
    <property type="match status" value="1"/>
</dbReference>
<name>F2KPB6_ARCVS</name>
<accession>F2KPB6</accession>
<proteinExistence type="predicted"/>
<dbReference type="SUPFAM" id="SSF52540">
    <property type="entry name" value="P-loop containing nucleoside triphosphate hydrolases"/>
    <property type="match status" value="1"/>
</dbReference>
<evidence type="ECO:0000313" key="2">
    <source>
        <dbReference type="Proteomes" id="UP000008136"/>
    </source>
</evidence>
<dbReference type="STRING" id="693661.Arcve_1518"/>
<dbReference type="HOGENOM" id="CLU_370737_0_0_2"/>
<dbReference type="RefSeq" id="WP_013684181.1">
    <property type="nucleotide sequence ID" value="NC_015320.1"/>
</dbReference>
<evidence type="ECO:0000313" key="1">
    <source>
        <dbReference type="EMBL" id="AEA47520.1"/>
    </source>
</evidence>
<dbReference type="eggNOG" id="arCOG00770">
    <property type="taxonomic scope" value="Archaea"/>
</dbReference>
<dbReference type="GeneID" id="10394642"/>
<dbReference type="EMBL" id="CP002588">
    <property type="protein sequence ID" value="AEA47520.1"/>
    <property type="molecule type" value="Genomic_DNA"/>
</dbReference>
<keyword evidence="2" id="KW-1185">Reference proteome</keyword>
<gene>
    <name evidence="1" type="ordered locus">Arcve_1518</name>
</gene>
<dbReference type="Proteomes" id="UP000008136">
    <property type="component" value="Chromosome"/>
</dbReference>
<organism evidence="1 2">
    <name type="scientific">Archaeoglobus veneficus (strain DSM 11195 / SNP6)</name>
    <dbReference type="NCBI Taxonomy" id="693661"/>
    <lineage>
        <taxon>Archaea</taxon>
        <taxon>Methanobacteriati</taxon>
        <taxon>Methanobacteriota</taxon>
        <taxon>Archaeoglobi</taxon>
        <taxon>Archaeoglobales</taxon>
        <taxon>Archaeoglobaceae</taxon>
        <taxon>Archaeoglobus</taxon>
    </lineage>
</organism>
<dbReference type="KEGG" id="ave:Arcve_1518"/>
<sequence length="750" mass="87511">MSQTQNNETIYEDFGKVKRTPLVKALEPLNPHQNICVKAPIREGKTFAVCYKISKTNPKVLFVVRTHEQAKEVMKRLTALGVSCAHVAGVMWKNFNYNYTGNAISWTPADLWKLLSKNRRKDIVKYTTQMIKDNMINAVVTVPEIAIWYDPKIFDLLVLDEEQTVRWFRLQSLLVFSYDRDFGKYTEDSPLERAYKMLESHKNKHIQAWCSWAKKVNEVIKSYRLYKEQYKAMNVDQPEKEALTRIKAELNVKYLPHKYFNNYHPDPEKIIRIIEYFKKKGKLNDDMYEAYNMLANTLATIFFEVLFVKSGARVWSKIDTDHVLFKDWLSCFKVIWLVLNRTSKADEWLFGKLNRNYKLISKDNFRFEPWFINVITSEPFEIAKFLYAHGVPSAWVTGRKKDARKLKDELRKHGVAGVIAEEHTKEEIEKLLLDGYQIILYLNSRVSKGIDLPMINVVFVYNYTFAVPDGDAMKAMRDELEQVILRCSPIDEDDPLPRLIVWCHKNERSKQEQEFVLNELRGNLDSNTKEIILKSNFLPLTNIRTMPTKITARKIKKKSPFFVSVENETETRSWSEIVQGLRNQDSECLITKNLEVLKLTKNASLLWLTLLKYTNDEKEKGEFFGIDSSALDQFWEKTKGKTLTPTDVDRWFRTVGIRRNVVKSLLLNLMVRAGLLRKEREGRKVKYEFVDVLPDPPETDETVEVKDIRIIEKHDPITGIVKMLAVSDAERRNDSNSGFIVDGFDLSPEG</sequence>